<accession>A0ABT0GJ72</accession>
<dbReference type="Pfam" id="PF14524">
    <property type="entry name" value="Wzt_C"/>
    <property type="match status" value="1"/>
</dbReference>
<name>A0ABT0GJ72_9GAMM</name>
<dbReference type="CDD" id="cd10147">
    <property type="entry name" value="Wzt_C-like"/>
    <property type="match status" value="1"/>
</dbReference>
<protein>
    <submittedName>
        <fullName evidence="6">ABC transporter ATP-binding protein</fullName>
    </submittedName>
</protein>
<evidence type="ECO:0000256" key="1">
    <source>
        <dbReference type="ARBA" id="ARBA00005417"/>
    </source>
</evidence>
<comment type="caution">
    <text evidence="6">The sequence shown here is derived from an EMBL/GenBank/DDBJ whole genome shotgun (WGS) entry which is preliminary data.</text>
</comment>
<dbReference type="Proteomes" id="UP001431449">
    <property type="component" value="Unassembled WGS sequence"/>
</dbReference>
<organism evidence="6 7">
    <name type="scientific">Pseudomarimonas salicorniae</name>
    <dbReference type="NCBI Taxonomy" id="2933270"/>
    <lineage>
        <taxon>Bacteria</taxon>
        <taxon>Pseudomonadati</taxon>
        <taxon>Pseudomonadota</taxon>
        <taxon>Gammaproteobacteria</taxon>
        <taxon>Lysobacterales</taxon>
        <taxon>Lysobacteraceae</taxon>
        <taxon>Pseudomarimonas</taxon>
    </lineage>
</organism>
<gene>
    <name evidence="6" type="ORF">M0G41_13025</name>
</gene>
<dbReference type="Gene3D" id="2.70.50.60">
    <property type="entry name" value="abc- transporter (atp binding component) like domain"/>
    <property type="match status" value="1"/>
</dbReference>
<dbReference type="Pfam" id="PF00005">
    <property type="entry name" value="ABC_tran"/>
    <property type="match status" value="1"/>
</dbReference>
<dbReference type="PANTHER" id="PTHR46743:SF2">
    <property type="entry name" value="TEICHOIC ACIDS EXPORT ATP-BINDING PROTEIN TAGH"/>
    <property type="match status" value="1"/>
</dbReference>
<reference evidence="6" key="1">
    <citation type="submission" date="2022-04" db="EMBL/GenBank/DDBJ databases">
        <title>Lysobacter sp. CAU 1642 isolated from sea sand.</title>
        <authorList>
            <person name="Kim W."/>
        </authorList>
    </citation>
    <scope>NUCLEOTIDE SEQUENCE</scope>
    <source>
        <strain evidence="6">CAU 1642</strain>
    </source>
</reference>
<evidence type="ECO:0000256" key="3">
    <source>
        <dbReference type="ARBA" id="ARBA00022741"/>
    </source>
</evidence>
<sequence>MTGPLVSVRDLGKSYPLHNSPGRNARDLVRVLLGRPVERAAVLEGVSFDVLPRESLGIIGENGAGKSTLLKLITGVLRPSIGNVYRRGRVGALLELGAGFDRDLTGRQNIALSAGLQGWSGAQIREREQQIIEFADIGRYVDEPIKHYSSGMVVRLGFAIVAAVKPELLITDEVLAVGDESFQKKCIRWIEGYVEEGGTLLFVSHSMYHIQKLCRHALWLRSGRVAAYGDVFDVTRDYLAYHERLAAAEADRDMGLGGVASDLRLVRVSLNGEEGELPPDIESGGRLEAEVTVDSSDAQPVRIVLGLVRADGTAIFGTTSEIDGAEPIRQEGRLITFRVVFDALPLLPGSYSLRVHSMDHEGHRIFDTLDRAFTVRGRLREVGLVNLPHRWG</sequence>
<keyword evidence="2" id="KW-0813">Transport</keyword>
<dbReference type="RefSeq" id="WP_248210098.1">
    <property type="nucleotide sequence ID" value="NZ_JALNMH010000010.1"/>
</dbReference>
<dbReference type="EMBL" id="JALNMH010000010">
    <property type="protein sequence ID" value="MCK7594589.1"/>
    <property type="molecule type" value="Genomic_DNA"/>
</dbReference>
<keyword evidence="3" id="KW-0547">Nucleotide-binding</keyword>
<evidence type="ECO:0000259" key="5">
    <source>
        <dbReference type="PROSITE" id="PS50893"/>
    </source>
</evidence>
<comment type="similarity">
    <text evidence="1">Belongs to the ABC transporter superfamily.</text>
</comment>
<evidence type="ECO:0000256" key="2">
    <source>
        <dbReference type="ARBA" id="ARBA00022448"/>
    </source>
</evidence>
<dbReference type="SMART" id="SM00382">
    <property type="entry name" value="AAA"/>
    <property type="match status" value="1"/>
</dbReference>
<dbReference type="InterPro" id="IPR015860">
    <property type="entry name" value="ABC_transpr_TagH-like"/>
</dbReference>
<keyword evidence="4 6" id="KW-0067">ATP-binding</keyword>
<dbReference type="InterPro" id="IPR003593">
    <property type="entry name" value="AAA+_ATPase"/>
</dbReference>
<dbReference type="Gene3D" id="3.40.50.300">
    <property type="entry name" value="P-loop containing nucleotide triphosphate hydrolases"/>
    <property type="match status" value="1"/>
</dbReference>
<dbReference type="PANTHER" id="PTHR46743">
    <property type="entry name" value="TEICHOIC ACIDS EXPORT ATP-BINDING PROTEIN TAGH"/>
    <property type="match status" value="1"/>
</dbReference>
<evidence type="ECO:0000256" key="4">
    <source>
        <dbReference type="ARBA" id="ARBA00022840"/>
    </source>
</evidence>
<dbReference type="InterPro" id="IPR050683">
    <property type="entry name" value="Bact_Polysacc_Export_ATP-bd"/>
</dbReference>
<proteinExistence type="inferred from homology"/>
<dbReference type="PROSITE" id="PS50893">
    <property type="entry name" value="ABC_TRANSPORTER_2"/>
    <property type="match status" value="1"/>
</dbReference>
<evidence type="ECO:0000313" key="7">
    <source>
        <dbReference type="Proteomes" id="UP001431449"/>
    </source>
</evidence>
<evidence type="ECO:0000313" key="6">
    <source>
        <dbReference type="EMBL" id="MCK7594589.1"/>
    </source>
</evidence>
<dbReference type="InterPro" id="IPR029439">
    <property type="entry name" value="Wzt_C"/>
</dbReference>
<dbReference type="SUPFAM" id="SSF52540">
    <property type="entry name" value="P-loop containing nucleoside triphosphate hydrolases"/>
    <property type="match status" value="1"/>
</dbReference>
<feature type="domain" description="ABC transporter" evidence="5">
    <location>
        <begin position="23"/>
        <end position="247"/>
    </location>
</feature>
<dbReference type="InterPro" id="IPR003439">
    <property type="entry name" value="ABC_transporter-like_ATP-bd"/>
</dbReference>
<dbReference type="InterPro" id="IPR027417">
    <property type="entry name" value="P-loop_NTPase"/>
</dbReference>
<dbReference type="CDD" id="cd03220">
    <property type="entry name" value="ABC_KpsT_Wzt"/>
    <property type="match status" value="1"/>
</dbReference>
<dbReference type="GO" id="GO:0005524">
    <property type="term" value="F:ATP binding"/>
    <property type="evidence" value="ECO:0007669"/>
    <property type="project" value="UniProtKB-KW"/>
</dbReference>
<keyword evidence="7" id="KW-1185">Reference proteome</keyword>